<gene>
    <name evidence="2" type="ORF">TAV2_LOCUS19430</name>
</gene>
<evidence type="ECO:0000313" key="3">
    <source>
        <dbReference type="Proteomes" id="UP000836841"/>
    </source>
</evidence>
<sequence>MHVTGFIEGEDEDGVCELKGQVQERVGWDSGGVTSHRSERDESRHHQKSSSLDFIFLSYISISAPSSSFKEDLHVPTGTSNGRCSNLNRHCPSSC</sequence>
<feature type="region of interest" description="Disordered" evidence="1">
    <location>
        <begin position="27"/>
        <end position="49"/>
    </location>
</feature>
<evidence type="ECO:0000256" key="1">
    <source>
        <dbReference type="SAM" id="MobiDB-lite"/>
    </source>
</evidence>
<proteinExistence type="predicted"/>
<accession>A0AAU9STQ8</accession>
<dbReference type="AlphaFoldDB" id="A0AAU9STQ8"/>
<name>A0AAU9STQ8_THLAR</name>
<dbReference type="Proteomes" id="UP000836841">
    <property type="component" value="Chromosome 6"/>
</dbReference>
<evidence type="ECO:0000313" key="2">
    <source>
        <dbReference type="EMBL" id="CAH2070240.1"/>
    </source>
</evidence>
<reference evidence="2 3" key="1">
    <citation type="submission" date="2022-03" db="EMBL/GenBank/DDBJ databases">
        <authorList>
            <person name="Nunn A."/>
            <person name="Chopra R."/>
            <person name="Nunn A."/>
            <person name="Contreras Garrido A."/>
        </authorList>
    </citation>
    <scope>NUCLEOTIDE SEQUENCE [LARGE SCALE GENOMIC DNA]</scope>
</reference>
<protein>
    <submittedName>
        <fullName evidence="2">Uncharacterized protein</fullName>
    </submittedName>
</protein>
<organism evidence="2 3">
    <name type="scientific">Thlaspi arvense</name>
    <name type="common">Field penny-cress</name>
    <dbReference type="NCBI Taxonomy" id="13288"/>
    <lineage>
        <taxon>Eukaryota</taxon>
        <taxon>Viridiplantae</taxon>
        <taxon>Streptophyta</taxon>
        <taxon>Embryophyta</taxon>
        <taxon>Tracheophyta</taxon>
        <taxon>Spermatophyta</taxon>
        <taxon>Magnoliopsida</taxon>
        <taxon>eudicotyledons</taxon>
        <taxon>Gunneridae</taxon>
        <taxon>Pentapetalae</taxon>
        <taxon>rosids</taxon>
        <taxon>malvids</taxon>
        <taxon>Brassicales</taxon>
        <taxon>Brassicaceae</taxon>
        <taxon>Thlaspideae</taxon>
        <taxon>Thlaspi</taxon>
    </lineage>
</organism>
<dbReference type="EMBL" id="OU466862">
    <property type="protein sequence ID" value="CAH2070240.1"/>
    <property type="molecule type" value="Genomic_DNA"/>
</dbReference>
<keyword evidence="3" id="KW-1185">Reference proteome</keyword>